<gene>
    <name evidence="3" type="ORF">RDB_LOCUS9607</name>
</gene>
<comment type="caution">
    <text evidence="3">The sequence shown here is derived from an EMBL/GenBank/DDBJ whole genome shotgun (WGS) entry which is preliminary data.</text>
</comment>
<sequence>MDIKQSASLALEKWFSGFLEDVDPDNDSDGLTEQRLEQWRPLWQNPFADPDIGLSSGNDHSQAFVANIDADDEKALEHTRVTPQKTGPSQESLVPKPIQGLVTLTHAGPAWVNLFYDLAWTATFSTLTQNGNFADAWVRFSRRSGDAVLKEVYVLRILYLISLSSSWSGGYGRPRPCIAFISTPTTGSTYFLSSYNWLYLASWLRPPAVCYDVTACILNSPGAEGLDPQTMDSMIDPDRYQKDRIASYSMRVIAFSLAASRAVHWFQHLFVWSYARRTAEELKISAPLKLRVLPVGLAISNGFFWAAALVTFLDEGKTISGAKLKFVFWGAGLISEVLLHALMEHLKWEDTSFGPFKGSTSSKETLQEDVPPQPEPHKTSSQSLQSTAAAQQKQTWPIPRSNVDLRERLEGITTVILGEVGYLLPIVELKLNNVHVWERSLTNDVVAVAPSLYVIYHVAPAWGEEPILANKQSVYENFLLKHGLKWADEFKELHARVTRNETILLEDVPDEDFSVAINLWYFQIYLKIVVKLYEVFMGGSKAIDSETEAMIQQYYQDNSILALEIITKLLESNLLGARYITGLAAIILISLGIMNRLHSKPQDRFQWGIILTRISMGISLLFLLLLGVGHYQTLWVLEEDKNMQAGVFRWIWAQVIP</sequence>
<evidence type="ECO:0000313" key="4">
    <source>
        <dbReference type="Proteomes" id="UP000663846"/>
    </source>
</evidence>
<feature type="region of interest" description="Disordered" evidence="1">
    <location>
        <begin position="358"/>
        <end position="394"/>
    </location>
</feature>
<reference evidence="3" key="1">
    <citation type="submission" date="2021-01" db="EMBL/GenBank/DDBJ databases">
        <authorList>
            <person name="Kaushik A."/>
        </authorList>
    </citation>
    <scope>NUCLEOTIDE SEQUENCE</scope>
    <source>
        <strain evidence="3">AG1-1C</strain>
    </source>
</reference>
<dbReference type="Proteomes" id="UP000663846">
    <property type="component" value="Unassembled WGS sequence"/>
</dbReference>
<dbReference type="EMBL" id="CAJMWS010000050">
    <property type="protein sequence ID" value="CAE6349108.1"/>
    <property type="molecule type" value="Genomic_DNA"/>
</dbReference>
<feature type="transmembrane region" description="Helical" evidence="2">
    <location>
        <begin position="607"/>
        <end position="628"/>
    </location>
</feature>
<feature type="compositionally biased region" description="Low complexity" evidence="1">
    <location>
        <begin position="379"/>
        <end position="394"/>
    </location>
</feature>
<keyword evidence="2" id="KW-0812">Transmembrane</keyword>
<evidence type="ECO:0000313" key="3">
    <source>
        <dbReference type="EMBL" id="CAE6349108.1"/>
    </source>
</evidence>
<keyword evidence="2" id="KW-0472">Membrane</keyword>
<protein>
    <submittedName>
        <fullName evidence="3">Uncharacterized protein</fullName>
    </submittedName>
</protein>
<evidence type="ECO:0000256" key="2">
    <source>
        <dbReference type="SAM" id="Phobius"/>
    </source>
</evidence>
<keyword evidence="2" id="KW-1133">Transmembrane helix</keyword>
<feature type="transmembrane region" description="Helical" evidence="2">
    <location>
        <begin position="576"/>
        <end position="595"/>
    </location>
</feature>
<accession>A0A8H2WBF5</accession>
<evidence type="ECO:0000256" key="1">
    <source>
        <dbReference type="SAM" id="MobiDB-lite"/>
    </source>
</evidence>
<name>A0A8H2WBF5_9AGAM</name>
<dbReference type="AlphaFoldDB" id="A0A8H2WBF5"/>
<organism evidence="3 4">
    <name type="scientific">Rhizoctonia solani</name>
    <dbReference type="NCBI Taxonomy" id="456999"/>
    <lineage>
        <taxon>Eukaryota</taxon>
        <taxon>Fungi</taxon>
        <taxon>Dikarya</taxon>
        <taxon>Basidiomycota</taxon>
        <taxon>Agaricomycotina</taxon>
        <taxon>Agaricomycetes</taxon>
        <taxon>Cantharellales</taxon>
        <taxon>Ceratobasidiaceae</taxon>
        <taxon>Rhizoctonia</taxon>
    </lineage>
</organism>
<proteinExistence type="predicted"/>